<keyword evidence="2" id="KW-1185">Reference proteome</keyword>
<accession>A0ABV8SNL9</accession>
<proteinExistence type="predicted"/>
<comment type="caution">
    <text evidence="1">The sequence shown here is derived from an EMBL/GenBank/DDBJ whole genome shotgun (WGS) entry which is preliminary data.</text>
</comment>
<protein>
    <submittedName>
        <fullName evidence="1">Uncharacterized protein</fullName>
    </submittedName>
</protein>
<gene>
    <name evidence="1" type="ORF">ACFPN2_05200</name>
</gene>
<reference evidence="2" key="1">
    <citation type="journal article" date="2019" name="Int. J. Syst. Evol. Microbiol.">
        <title>The Global Catalogue of Microorganisms (GCM) 10K type strain sequencing project: providing services to taxonomists for standard genome sequencing and annotation.</title>
        <authorList>
            <consortium name="The Broad Institute Genomics Platform"/>
            <consortium name="The Broad Institute Genome Sequencing Center for Infectious Disease"/>
            <person name="Wu L."/>
            <person name="Ma J."/>
        </authorList>
    </citation>
    <scope>NUCLEOTIDE SEQUENCE [LARGE SCALE GENOMIC DNA]</scope>
    <source>
        <strain evidence="2">CGMCC 1.10759</strain>
    </source>
</reference>
<dbReference type="Proteomes" id="UP001595904">
    <property type="component" value="Unassembled WGS sequence"/>
</dbReference>
<dbReference type="RefSeq" id="WP_380595563.1">
    <property type="nucleotide sequence ID" value="NZ_JBHSDU010000002.1"/>
</dbReference>
<evidence type="ECO:0000313" key="1">
    <source>
        <dbReference type="EMBL" id="MFC4308472.1"/>
    </source>
</evidence>
<name>A0ABV8SNL9_9GAMM</name>
<dbReference type="EMBL" id="JBHSDU010000002">
    <property type="protein sequence ID" value="MFC4308472.1"/>
    <property type="molecule type" value="Genomic_DNA"/>
</dbReference>
<sequence length="174" mass="19466">MGNEIPPIDGFLDARQALVIRHQDMRCVVQEEGATQYKGFGGIQLVVWSGDFIGHPPQRIEMSDVVNGQLREERANLADELCGALSERQEGLSQNFAGLIETVASIGQGAFPQRISVHFRRQGALLIFVIAAPRDDYLYKTGCHKLFDRKCSLWRTYFCPAVAGYHGRRSKPTD</sequence>
<organism evidence="1 2">
    <name type="scientific">Steroidobacter flavus</name>
    <dbReference type="NCBI Taxonomy" id="1842136"/>
    <lineage>
        <taxon>Bacteria</taxon>
        <taxon>Pseudomonadati</taxon>
        <taxon>Pseudomonadota</taxon>
        <taxon>Gammaproteobacteria</taxon>
        <taxon>Steroidobacterales</taxon>
        <taxon>Steroidobacteraceae</taxon>
        <taxon>Steroidobacter</taxon>
    </lineage>
</organism>
<evidence type="ECO:0000313" key="2">
    <source>
        <dbReference type="Proteomes" id="UP001595904"/>
    </source>
</evidence>